<sequence length="249" mass="26056">MTSIALITGANKGIGYEIARGLGTAGYTVLLGARDTERGTAAAAALAADGLDVRYVQLDVTDPATVAAAAKHIDNEYAHLDVLVNNAGIARADGDERAMDPAAWAPSGQSVDSIRAVFEVNVFGLVTVTNAMLPLIRKAETGRIVNVASEVGSFGLSLDQSSPYWSLVSIGYPVSKTAVNMITVQYAKELWDTPIKVNSVCPGYTATDLNGKAGFKTPEDGARVAVRLAQIGADGPTAQFFNEDGPLPW</sequence>
<reference evidence="6" key="1">
    <citation type="journal article" date="2019" name="Int. J. Syst. Evol. Microbiol.">
        <title>The Global Catalogue of Microorganisms (GCM) 10K type strain sequencing project: providing services to taxonomists for standard genome sequencing and annotation.</title>
        <authorList>
            <consortium name="The Broad Institute Genomics Platform"/>
            <consortium name="The Broad Institute Genome Sequencing Center for Infectious Disease"/>
            <person name="Wu L."/>
            <person name="Ma J."/>
        </authorList>
    </citation>
    <scope>NUCLEOTIDE SEQUENCE [LARGE SCALE GENOMIC DNA]</scope>
    <source>
        <strain evidence="6">CGMCC 4.7289</strain>
    </source>
</reference>
<keyword evidence="2" id="KW-0521">NADP</keyword>
<dbReference type="EMBL" id="JBHSAY010000003">
    <property type="protein sequence ID" value="MFC4129327.1"/>
    <property type="molecule type" value="Genomic_DNA"/>
</dbReference>
<evidence type="ECO:0000313" key="5">
    <source>
        <dbReference type="EMBL" id="MFC4129327.1"/>
    </source>
</evidence>
<dbReference type="PANTHER" id="PTHR43490">
    <property type="entry name" value="(+)-NEOMENTHOL DEHYDROGENASE"/>
    <property type="match status" value="1"/>
</dbReference>
<dbReference type="Pfam" id="PF00106">
    <property type="entry name" value="adh_short"/>
    <property type="match status" value="1"/>
</dbReference>
<dbReference type="InterPro" id="IPR036291">
    <property type="entry name" value="NAD(P)-bd_dom_sf"/>
</dbReference>
<dbReference type="CDD" id="cd05324">
    <property type="entry name" value="carb_red_PTCR-like_SDR_c"/>
    <property type="match status" value="1"/>
</dbReference>
<organism evidence="5 6">
    <name type="scientific">Hamadaea flava</name>
    <dbReference type="NCBI Taxonomy" id="1742688"/>
    <lineage>
        <taxon>Bacteria</taxon>
        <taxon>Bacillati</taxon>
        <taxon>Actinomycetota</taxon>
        <taxon>Actinomycetes</taxon>
        <taxon>Micromonosporales</taxon>
        <taxon>Micromonosporaceae</taxon>
        <taxon>Hamadaea</taxon>
    </lineage>
</organism>
<dbReference type="PANTHER" id="PTHR43490:SF99">
    <property type="entry name" value="SHORT-CHAIN DEHYDROGENASE_REDUCTASE"/>
    <property type="match status" value="1"/>
</dbReference>
<dbReference type="SUPFAM" id="SSF51735">
    <property type="entry name" value="NAD(P)-binding Rossmann-fold domains"/>
    <property type="match status" value="1"/>
</dbReference>
<dbReference type="PRINTS" id="PR00080">
    <property type="entry name" value="SDRFAMILY"/>
</dbReference>
<proteinExistence type="inferred from homology"/>
<dbReference type="InterPro" id="IPR020904">
    <property type="entry name" value="Sc_DH/Rdtase_CS"/>
</dbReference>
<dbReference type="Gene3D" id="3.40.50.720">
    <property type="entry name" value="NAD(P)-binding Rossmann-like Domain"/>
    <property type="match status" value="1"/>
</dbReference>
<comment type="caution">
    <text evidence="5">The sequence shown here is derived from an EMBL/GenBank/DDBJ whole genome shotgun (WGS) entry which is preliminary data.</text>
</comment>
<dbReference type="InterPro" id="IPR002347">
    <property type="entry name" value="SDR_fam"/>
</dbReference>
<evidence type="ECO:0000256" key="2">
    <source>
        <dbReference type="ARBA" id="ARBA00022857"/>
    </source>
</evidence>
<evidence type="ECO:0000256" key="1">
    <source>
        <dbReference type="ARBA" id="ARBA00006484"/>
    </source>
</evidence>
<keyword evidence="3" id="KW-0560">Oxidoreductase</keyword>
<evidence type="ECO:0000256" key="3">
    <source>
        <dbReference type="ARBA" id="ARBA00023002"/>
    </source>
</evidence>
<dbReference type="PRINTS" id="PR00081">
    <property type="entry name" value="GDHRDH"/>
</dbReference>
<protein>
    <submittedName>
        <fullName evidence="5">SDR family oxidoreductase</fullName>
    </submittedName>
</protein>
<evidence type="ECO:0000256" key="4">
    <source>
        <dbReference type="RuleBase" id="RU000363"/>
    </source>
</evidence>
<dbReference type="InterPro" id="IPR045313">
    <property type="entry name" value="CBR1-like"/>
</dbReference>
<dbReference type="PROSITE" id="PS00061">
    <property type="entry name" value="ADH_SHORT"/>
    <property type="match status" value="1"/>
</dbReference>
<name>A0ABV8LG79_9ACTN</name>
<gene>
    <name evidence="5" type="ORF">ACFOZ4_01710</name>
</gene>
<dbReference type="RefSeq" id="WP_253759182.1">
    <property type="nucleotide sequence ID" value="NZ_JAMZDZ010000001.1"/>
</dbReference>
<comment type="similarity">
    <text evidence="1 4">Belongs to the short-chain dehydrogenases/reductases (SDR) family.</text>
</comment>
<dbReference type="Proteomes" id="UP001595816">
    <property type="component" value="Unassembled WGS sequence"/>
</dbReference>
<keyword evidence="6" id="KW-1185">Reference proteome</keyword>
<accession>A0ABV8LG79</accession>
<evidence type="ECO:0000313" key="6">
    <source>
        <dbReference type="Proteomes" id="UP001595816"/>
    </source>
</evidence>